<name>A0A9P6JW80_9AGAR</name>
<proteinExistence type="predicted"/>
<dbReference type="GO" id="GO:0006418">
    <property type="term" value="P:tRNA aminoacylation for protein translation"/>
    <property type="evidence" value="ECO:0007669"/>
    <property type="project" value="InterPro"/>
</dbReference>
<dbReference type="GO" id="GO:0005524">
    <property type="term" value="F:ATP binding"/>
    <property type="evidence" value="ECO:0007669"/>
    <property type="project" value="InterPro"/>
</dbReference>
<evidence type="ECO:0000313" key="2">
    <source>
        <dbReference type="Proteomes" id="UP000807306"/>
    </source>
</evidence>
<dbReference type="PROSITE" id="PS00178">
    <property type="entry name" value="AA_TRNA_LIGASE_I"/>
    <property type="match status" value="1"/>
</dbReference>
<gene>
    <name evidence="1" type="ORF">CPB83DRAFT_801551</name>
</gene>
<dbReference type="OrthoDB" id="2149705at2759"/>
<keyword evidence="2" id="KW-1185">Reference proteome</keyword>
<sequence length="482" mass="53786">MSSNPQVCGVPENILSLLSIPANREALRRASHDPTHAESFTRFSKAWKPIKQLLQPLDSSFEHLVTIHDGQVHDPLGAGSYVFQKSLISATIHQLGLPELPLSSGHEDNPLLPTTLIVHTGAQPNNSPHAGTLVVFFKTFLIAQHIRMHYDKILEEGRLSALEVQWIHNFTVKVQLNLVDTAPDNAKTPKPGADGIHYQRSLRSGDLFPSLLPDYKEVMALAAEAVGGKVPYEIKTQTNLLRMTSIPKIIEEIVKNREVIGKTLSPETGKLAMRAACSKDGCGLAEKHGLHNKYLTLPDGTVVISFVCSERNHGRHEISTANPEEVARLEFNTPLRNLVRTLAYGLDTNESRTVARGKGGGEVRVHMRVTGMDYAGTYSEQLLWRPLCLLPFKIDPPVILYAPLIVDWAGSKLSKSLYVKDSAYKYLEEQNMSYLLSYGKMKEAGKDPMVLFELVNGWVQEPKKMFRSYSIEYLHQCFSKQT</sequence>
<comment type="caution">
    <text evidence="1">The sequence shown here is derived from an EMBL/GenBank/DDBJ whole genome shotgun (WGS) entry which is preliminary data.</text>
</comment>
<accession>A0A9P6JW80</accession>
<organism evidence="1 2">
    <name type="scientific">Crepidotus variabilis</name>
    <dbReference type="NCBI Taxonomy" id="179855"/>
    <lineage>
        <taxon>Eukaryota</taxon>
        <taxon>Fungi</taxon>
        <taxon>Dikarya</taxon>
        <taxon>Basidiomycota</taxon>
        <taxon>Agaricomycotina</taxon>
        <taxon>Agaricomycetes</taxon>
        <taxon>Agaricomycetidae</taxon>
        <taxon>Agaricales</taxon>
        <taxon>Agaricineae</taxon>
        <taxon>Crepidotaceae</taxon>
        <taxon>Crepidotus</taxon>
    </lineage>
</organism>
<reference evidence="1" key="1">
    <citation type="submission" date="2020-11" db="EMBL/GenBank/DDBJ databases">
        <authorList>
            <consortium name="DOE Joint Genome Institute"/>
            <person name="Ahrendt S."/>
            <person name="Riley R."/>
            <person name="Andreopoulos W."/>
            <person name="Labutti K."/>
            <person name="Pangilinan J."/>
            <person name="Ruiz-Duenas F.J."/>
            <person name="Barrasa J.M."/>
            <person name="Sanchez-Garcia M."/>
            <person name="Camarero S."/>
            <person name="Miyauchi S."/>
            <person name="Serrano A."/>
            <person name="Linde D."/>
            <person name="Babiker R."/>
            <person name="Drula E."/>
            <person name="Ayuso-Fernandez I."/>
            <person name="Pacheco R."/>
            <person name="Padilla G."/>
            <person name="Ferreira P."/>
            <person name="Barriuso J."/>
            <person name="Kellner H."/>
            <person name="Castanera R."/>
            <person name="Alfaro M."/>
            <person name="Ramirez L."/>
            <person name="Pisabarro A.G."/>
            <person name="Kuo A."/>
            <person name="Tritt A."/>
            <person name="Lipzen A."/>
            <person name="He G."/>
            <person name="Yan M."/>
            <person name="Ng V."/>
            <person name="Cullen D."/>
            <person name="Martin F."/>
            <person name="Rosso M.-N."/>
            <person name="Henrissat B."/>
            <person name="Hibbett D."/>
            <person name="Martinez A.T."/>
            <person name="Grigoriev I.V."/>
        </authorList>
    </citation>
    <scope>NUCLEOTIDE SEQUENCE</scope>
    <source>
        <strain evidence="1">CBS 506.95</strain>
    </source>
</reference>
<dbReference type="Proteomes" id="UP000807306">
    <property type="component" value="Unassembled WGS sequence"/>
</dbReference>
<evidence type="ECO:0000313" key="1">
    <source>
        <dbReference type="EMBL" id="KAF9535306.1"/>
    </source>
</evidence>
<dbReference type="AlphaFoldDB" id="A0A9P6JW80"/>
<protein>
    <submittedName>
        <fullName evidence="1">Uncharacterized protein</fullName>
    </submittedName>
</protein>
<dbReference type="EMBL" id="MU157824">
    <property type="protein sequence ID" value="KAF9535306.1"/>
    <property type="molecule type" value="Genomic_DNA"/>
</dbReference>
<dbReference type="GO" id="GO:0004812">
    <property type="term" value="F:aminoacyl-tRNA ligase activity"/>
    <property type="evidence" value="ECO:0007669"/>
    <property type="project" value="InterPro"/>
</dbReference>
<dbReference type="InterPro" id="IPR001412">
    <property type="entry name" value="aa-tRNA-synth_I_CS"/>
</dbReference>